<accession>W1P6J8</accession>
<sequence length="93" mass="9841">TANAQVSETPTPKSRLATLETTRSGPSVSDTKDHDVRTTSAGVKTGTAVGKGVQRGHVPNTQVRTSDATCLLESTTQINHWPKDEPEIQLGTS</sequence>
<feature type="compositionally biased region" description="Low complexity" evidence="1">
    <location>
        <begin position="41"/>
        <end position="52"/>
    </location>
</feature>
<organism evidence="2 3">
    <name type="scientific">Amborella trichopoda</name>
    <dbReference type="NCBI Taxonomy" id="13333"/>
    <lineage>
        <taxon>Eukaryota</taxon>
        <taxon>Viridiplantae</taxon>
        <taxon>Streptophyta</taxon>
        <taxon>Embryophyta</taxon>
        <taxon>Tracheophyta</taxon>
        <taxon>Spermatophyta</taxon>
        <taxon>Magnoliopsida</taxon>
        <taxon>Amborellales</taxon>
        <taxon>Amborellaceae</taxon>
        <taxon>Amborella</taxon>
    </lineage>
</organism>
<proteinExistence type="predicted"/>
<evidence type="ECO:0000256" key="1">
    <source>
        <dbReference type="SAM" id="MobiDB-lite"/>
    </source>
</evidence>
<dbReference type="Proteomes" id="UP000017836">
    <property type="component" value="Unassembled WGS sequence"/>
</dbReference>
<feature type="compositionally biased region" description="Polar residues" evidence="1">
    <location>
        <begin position="1"/>
        <end position="12"/>
    </location>
</feature>
<dbReference type="EMBL" id="KI394358">
    <property type="protein sequence ID" value="ERN03289.1"/>
    <property type="molecule type" value="Genomic_DNA"/>
</dbReference>
<dbReference type="Gramene" id="ERN03289">
    <property type="protein sequence ID" value="ERN03289"/>
    <property type="gene ID" value="AMTR_s00003p00221010"/>
</dbReference>
<evidence type="ECO:0000313" key="2">
    <source>
        <dbReference type="EMBL" id="ERN03289.1"/>
    </source>
</evidence>
<feature type="compositionally biased region" description="Polar residues" evidence="1">
    <location>
        <begin position="19"/>
        <end position="29"/>
    </location>
</feature>
<keyword evidence="3" id="KW-1185">Reference proteome</keyword>
<dbReference type="AlphaFoldDB" id="W1P6J8"/>
<gene>
    <name evidence="2" type="ORF">AMTR_s00003p00221010</name>
</gene>
<protein>
    <submittedName>
        <fullName evidence="2">Uncharacterized protein</fullName>
    </submittedName>
</protein>
<name>W1P6J8_AMBTC</name>
<dbReference type="HOGENOM" id="CLU_2405802_0_0_1"/>
<feature type="non-terminal residue" evidence="2">
    <location>
        <position position="1"/>
    </location>
</feature>
<evidence type="ECO:0000313" key="3">
    <source>
        <dbReference type="Proteomes" id="UP000017836"/>
    </source>
</evidence>
<feature type="region of interest" description="Disordered" evidence="1">
    <location>
        <begin position="1"/>
        <end position="62"/>
    </location>
</feature>
<reference evidence="3" key="1">
    <citation type="journal article" date="2013" name="Science">
        <title>The Amborella genome and the evolution of flowering plants.</title>
        <authorList>
            <consortium name="Amborella Genome Project"/>
        </authorList>
    </citation>
    <scope>NUCLEOTIDE SEQUENCE [LARGE SCALE GENOMIC DNA]</scope>
</reference>